<name>A0A838AAS9_9PSEU</name>
<evidence type="ECO:0008006" key="4">
    <source>
        <dbReference type="Google" id="ProtNLM"/>
    </source>
</evidence>
<sequence length="342" mass="37768">MLYTVLLGVAVTLNAVSLGALFHLGATGRDGGVRARRRARTRQLESLWSVHGQAQGSLLELDRVAYREVPRYELIELLGRQGWRYVDEHVDASVWRLRFRRAAPAEAGGAVDARTRLRDELAAARPGVNGTYWLDVNDYINVPAEEIGAYVHAAGWQVCGTAFDAPRNGMIIKPEGVAAVQPSDGAFLEGRGPGSGSTMAGPGDAGGFDALRSYRRVADRAAELHRRLGFDPLDETNLRRVRERYLAWQKRIKILANVSALSLLVVVTPPLAWLLYGHFDESLHIVFAVSGIAAVPCLASLIWCLILVKRRNDELGPAMRAYQELRNMASDHAQLAHWFRAE</sequence>
<organism evidence="2 3">
    <name type="scientific">Haloechinothrix aidingensis</name>
    <dbReference type="NCBI Taxonomy" id="2752311"/>
    <lineage>
        <taxon>Bacteria</taxon>
        <taxon>Bacillati</taxon>
        <taxon>Actinomycetota</taxon>
        <taxon>Actinomycetes</taxon>
        <taxon>Pseudonocardiales</taxon>
        <taxon>Pseudonocardiaceae</taxon>
        <taxon>Haloechinothrix</taxon>
    </lineage>
</organism>
<dbReference type="RefSeq" id="WP_180893166.1">
    <property type="nucleotide sequence ID" value="NZ_JACCKD010000004.1"/>
</dbReference>
<feature type="transmembrane region" description="Helical" evidence="1">
    <location>
        <begin position="254"/>
        <end position="276"/>
    </location>
</feature>
<evidence type="ECO:0000256" key="1">
    <source>
        <dbReference type="SAM" id="Phobius"/>
    </source>
</evidence>
<proteinExistence type="predicted"/>
<dbReference type="EMBL" id="JACCKD010000004">
    <property type="protein sequence ID" value="MBA0126328.1"/>
    <property type="molecule type" value="Genomic_DNA"/>
</dbReference>
<accession>A0A838AAS9</accession>
<evidence type="ECO:0000313" key="2">
    <source>
        <dbReference type="EMBL" id="MBA0126328.1"/>
    </source>
</evidence>
<keyword evidence="1" id="KW-0812">Transmembrane</keyword>
<dbReference type="AlphaFoldDB" id="A0A838AAS9"/>
<comment type="caution">
    <text evidence="2">The sequence shown here is derived from an EMBL/GenBank/DDBJ whole genome shotgun (WGS) entry which is preliminary data.</text>
</comment>
<keyword evidence="1" id="KW-0472">Membrane</keyword>
<protein>
    <recommendedName>
        <fullName evidence="4">DUF2812 domain-containing protein</fullName>
    </recommendedName>
</protein>
<feature type="transmembrane region" description="Helical" evidence="1">
    <location>
        <begin position="6"/>
        <end position="28"/>
    </location>
</feature>
<keyword evidence="3" id="KW-1185">Reference proteome</keyword>
<keyword evidence="1" id="KW-1133">Transmembrane helix</keyword>
<gene>
    <name evidence="2" type="ORF">H0B56_12320</name>
</gene>
<evidence type="ECO:0000313" key="3">
    <source>
        <dbReference type="Proteomes" id="UP000582974"/>
    </source>
</evidence>
<feature type="transmembrane region" description="Helical" evidence="1">
    <location>
        <begin position="282"/>
        <end position="308"/>
    </location>
</feature>
<dbReference type="Proteomes" id="UP000582974">
    <property type="component" value="Unassembled WGS sequence"/>
</dbReference>
<reference evidence="2 3" key="1">
    <citation type="submission" date="2020-07" db="EMBL/GenBank/DDBJ databases">
        <title>Genome of Haloechinothrix sp.</title>
        <authorList>
            <person name="Tang S.-K."/>
            <person name="Yang L."/>
            <person name="Zhu W.-Y."/>
        </authorList>
    </citation>
    <scope>NUCLEOTIDE SEQUENCE [LARGE SCALE GENOMIC DNA]</scope>
    <source>
        <strain evidence="2 3">YIM 98757</strain>
    </source>
</reference>